<dbReference type="PANTHER" id="PTHR11885:SF6">
    <property type="entry name" value="SMALL RIBOSOMAL SUBUNIT PROTEIN US15"/>
    <property type="match status" value="1"/>
</dbReference>
<dbReference type="PROSITE" id="PS00362">
    <property type="entry name" value="RIBOSOMAL_S15"/>
    <property type="match status" value="1"/>
</dbReference>
<keyword evidence="3 4" id="KW-0687">Ribonucleoprotein</keyword>
<dbReference type="InterPro" id="IPR000589">
    <property type="entry name" value="Ribosomal_uS15"/>
</dbReference>
<dbReference type="CDD" id="cd00353">
    <property type="entry name" value="Ribosomal_S15p_S13e"/>
    <property type="match status" value="1"/>
</dbReference>
<protein>
    <recommendedName>
        <fullName evidence="4">Small ribosomal subunit protein uS15</fullName>
    </recommendedName>
</protein>
<evidence type="ECO:0000313" key="7">
    <source>
        <dbReference type="EMBL" id="AIC14651.1"/>
    </source>
</evidence>
<dbReference type="STRING" id="926571.NVIE_004560"/>
<dbReference type="InterPro" id="IPR023029">
    <property type="entry name" value="Ribosomal_uS15_arc_euk"/>
</dbReference>
<dbReference type="HAMAP" id="MF_01343_A">
    <property type="entry name" value="Ribosomal_uS15_A"/>
    <property type="match status" value="1"/>
</dbReference>
<dbReference type="SMART" id="SM01387">
    <property type="entry name" value="Ribosomal_S15"/>
    <property type="match status" value="1"/>
</dbReference>
<dbReference type="FunFam" id="1.10.287.10:FF:000003">
    <property type="entry name" value="40S ribosomal protein S13"/>
    <property type="match status" value="1"/>
</dbReference>
<feature type="domain" description="Small ribosomal subunit protein uS15 N-terminal" evidence="6">
    <location>
        <begin position="1"/>
        <end position="60"/>
    </location>
</feature>
<dbReference type="PANTHER" id="PTHR11885">
    <property type="entry name" value="RIBOSOMAL PROTEIN S15P/S13E"/>
    <property type="match status" value="1"/>
</dbReference>
<keyword evidence="2 4" id="KW-0689">Ribosomal protein</keyword>
<dbReference type="InterPro" id="IPR009068">
    <property type="entry name" value="uS15_NS1_RNA-bd_sf"/>
</dbReference>
<evidence type="ECO:0000256" key="2">
    <source>
        <dbReference type="ARBA" id="ARBA00022980"/>
    </source>
</evidence>
<dbReference type="Pfam" id="PF00312">
    <property type="entry name" value="Ribosomal_S15"/>
    <property type="match status" value="1"/>
</dbReference>
<dbReference type="Gene3D" id="4.10.860.130">
    <property type="match status" value="1"/>
</dbReference>
<sequence length="149" mass="16534">MARIHVHTHGKSHSIRPTSKVAPSWLTTSPDQVSSLVVKMAKDGVSPSVIGLKLRDEHGVPLARSVTGKTVTQVLAENNIKSDMPEDLERLVRKALGLQKHLRAHNSDHRNVRSLELVEAKIHRLSKYYKGIGKLPATWKYAAVIAQLE</sequence>
<evidence type="ECO:0000256" key="5">
    <source>
        <dbReference type="RuleBase" id="RU003919"/>
    </source>
</evidence>
<accession>A0A060HM48</accession>
<dbReference type="AlphaFoldDB" id="A0A060HM48"/>
<reference evidence="7 8" key="1">
    <citation type="journal article" date="2014" name="Int. J. Syst. Evol. Microbiol.">
        <title>Nitrososphaera viennensis gen. nov., sp. nov., an aerobic and mesophilic, ammonia-oxidizing archaeon from soil and a member of the archaeal phylum Thaumarchaeota.</title>
        <authorList>
            <person name="Stieglmeier M."/>
            <person name="Klingl A."/>
            <person name="Alves R.J."/>
            <person name="Rittmann S.K."/>
            <person name="Melcher M."/>
            <person name="Leisch N."/>
            <person name="Schleper C."/>
        </authorList>
    </citation>
    <scope>NUCLEOTIDE SEQUENCE [LARGE SCALE GENOMIC DNA]</scope>
    <source>
        <strain evidence="7">EN76</strain>
    </source>
</reference>
<dbReference type="SUPFAM" id="SSF47060">
    <property type="entry name" value="S15/NS1 RNA-binding domain"/>
    <property type="match status" value="1"/>
</dbReference>
<proteinExistence type="inferred from homology"/>
<dbReference type="SMART" id="SM01386">
    <property type="entry name" value="Ribosomal_S13_N"/>
    <property type="match status" value="1"/>
</dbReference>
<keyword evidence="8" id="KW-1185">Reference proteome</keyword>
<dbReference type="Pfam" id="PF08069">
    <property type="entry name" value="Ribosomal_S13_N"/>
    <property type="match status" value="1"/>
</dbReference>
<dbReference type="RefSeq" id="WP_075053821.1">
    <property type="nucleotide sequence ID" value="NZ_CP007536.1"/>
</dbReference>
<dbReference type="Proteomes" id="UP000027093">
    <property type="component" value="Chromosome"/>
</dbReference>
<evidence type="ECO:0000259" key="6">
    <source>
        <dbReference type="SMART" id="SM01386"/>
    </source>
</evidence>
<comment type="subunit">
    <text evidence="4">Part of the 30S ribosomal subunit.</text>
</comment>
<dbReference type="OrthoDB" id="6533at2157"/>
<comment type="similarity">
    <text evidence="1 4 5">Belongs to the universal ribosomal protein uS15 family.</text>
</comment>
<dbReference type="EMBL" id="CP007536">
    <property type="protein sequence ID" value="AIC14651.1"/>
    <property type="molecule type" value="Genomic_DNA"/>
</dbReference>
<dbReference type="NCBIfam" id="NF006331">
    <property type="entry name" value="PRK08561.1"/>
    <property type="match status" value="1"/>
</dbReference>
<dbReference type="HOGENOM" id="CLU_090139_2_0_2"/>
<dbReference type="Gene3D" id="1.10.287.10">
    <property type="entry name" value="S15/NS1, RNA-binding"/>
    <property type="match status" value="1"/>
</dbReference>
<gene>
    <name evidence="7" type="primary">rps15p</name>
    <name evidence="4" type="synonym">rps15</name>
    <name evidence="7" type="ORF">NVIE_004560</name>
</gene>
<evidence type="ECO:0000256" key="3">
    <source>
        <dbReference type="ARBA" id="ARBA00023274"/>
    </source>
</evidence>
<evidence type="ECO:0000256" key="4">
    <source>
        <dbReference type="HAMAP-Rule" id="MF_01343"/>
    </source>
</evidence>
<evidence type="ECO:0000313" key="8">
    <source>
        <dbReference type="Proteomes" id="UP000027093"/>
    </source>
</evidence>
<evidence type="ECO:0000256" key="1">
    <source>
        <dbReference type="ARBA" id="ARBA00008434"/>
    </source>
</evidence>
<dbReference type="GeneID" id="74945717"/>
<dbReference type="GO" id="GO:0022627">
    <property type="term" value="C:cytosolic small ribosomal subunit"/>
    <property type="evidence" value="ECO:0007669"/>
    <property type="project" value="TreeGrafter"/>
</dbReference>
<dbReference type="InterPro" id="IPR012606">
    <property type="entry name" value="Ribosomal_uS15_N"/>
</dbReference>
<dbReference type="GO" id="GO:0070181">
    <property type="term" value="F:small ribosomal subunit rRNA binding"/>
    <property type="evidence" value="ECO:0007669"/>
    <property type="project" value="TreeGrafter"/>
</dbReference>
<name>A0A060HM48_9ARCH</name>
<organism evidence="7 8">
    <name type="scientific">Nitrososphaera viennensis EN76</name>
    <dbReference type="NCBI Taxonomy" id="926571"/>
    <lineage>
        <taxon>Archaea</taxon>
        <taxon>Nitrososphaerota</taxon>
        <taxon>Nitrososphaeria</taxon>
        <taxon>Nitrososphaerales</taxon>
        <taxon>Nitrososphaeraceae</taxon>
        <taxon>Nitrososphaera</taxon>
    </lineage>
</organism>
<dbReference type="KEGG" id="nvn:NVIE_004560"/>
<dbReference type="GO" id="GO:0006412">
    <property type="term" value="P:translation"/>
    <property type="evidence" value="ECO:0007669"/>
    <property type="project" value="UniProtKB-UniRule"/>
</dbReference>
<dbReference type="GO" id="GO:0003735">
    <property type="term" value="F:structural constituent of ribosome"/>
    <property type="evidence" value="ECO:0007669"/>
    <property type="project" value="InterPro"/>
</dbReference>